<reference evidence="11" key="1">
    <citation type="journal article" date="2014" name="Int. J. Syst. Evol. Microbiol.">
        <title>Complete genome sequence of Corynebacterium casei LMG S-19264T (=DSM 44701T), isolated from a smear-ripened cheese.</title>
        <authorList>
            <consortium name="US DOE Joint Genome Institute (JGI-PGF)"/>
            <person name="Walter F."/>
            <person name="Albersmeier A."/>
            <person name="Kalinowski J."/>
            <person name="Ruckert C."/>
        </authorList>
    </citation>
    <scope>NUCLEOTIDE SEQUENCE</scope>
    <source>
        <strain evidence="11">KCTC 42097</strain>
    </source>
</reference>
<feature type="chain" id="PRO_5035288534" evidence="9">
    <location>
        <begin position="21"/>
        <end position="182"/>
    </location>
</feature>
<evidence type="ECO:0000256" key="6">
    <source>
        <dbReference type="ARBA" id="ARBA00023237"/>
    </source>
</evidence>
<keyword evidence="5" id="KW-0564">Palmitate</keyword>
<feature type="compositionally biased region" description="Pro residues" evidence="8">
    <location>
        <begin position="51"/>
        <end position="60"/>
    </location>
</feature>
<accession>A0A8J3DI80</accession>
<keyword evidence="7 11" id="KW-0449">Lipoprotein</keyword>
<dbReference type="Proteomes" id="UP000641137">
    <property type="component" value="Unassembled WGS sequence"/>
</dbReference>
<comment type="subcellular location">
    <subcellularLocation>
        <location evidence="1">Cell outer membrane</location>
        <topology evidence="1">Lipid-anchor</topology>
    </subcellularLocation>
</comment>
<feature type="region of interest" description="Disordered" evidence="8">
    <location>
        <begin position="27"/>
        <end position="96"/>
    </location>
</feature>
<dbReference type="Gene3D" id="2.40.128.10">
    <property type="match status" value="1"/>
</dbReference>
<dbReference type="AlphaFoldDB" id="A0A8J3DI80"/>
<dbReference type="InterPro" id="IPR016085">
    <property type="entry name" value="Protease_inh_B-barrel_dom"/>
</dbReference>
<evidence type="ECO:0000256" key="3">
    <source>
        <dbReference type="ARBA" id="ARBA00022729"/>
    </source>
</evidence>
<evidence type="ECO:0000313" key="11">
    <source>
        <dbReference type="EMBL" id="GHC74213.1"/>
    </source>
</evidence>
<dbReference type="EMBL" id="BMZO01000007">
    <property type="protein sequence ID" value="GHC74213.1"/>
    <property type="molecule type" value="Genomic_DNA"/>
</dbReference>
<evidence type="ECO:0000313" key="12">
    <source>
        <dbReference type="Proteomes" id="UP000641137"/>
    </source>
</evidence>
<feature type="region of interest" description="Disordered" evidence="8">
    <location>
        <begin position="163"/>
        <end position="182"/>
    </location>
</feature>
<dbReference type="PIRSF" id="PIRSF034005">
    <property type="entry name" value="OM_lipoprot_Omp19_bac"/>
    <property type="match status" value="1"/>
</dbReference>
<reference evidence="11" key="2">
    <citation type="submission" date="2020-09" db="EMBL/GenBank/DDBJ databases">
        <authorList>
            <person name="Sun Q."/>
            <person name="Kim S."/>
        </authorList>
    </citation>
    <scope>NUCLEOTIDE SEQUENCE</scope>
    <source>
        <strain evidence="11">KCTC 42097</strain>
    </source>
</reference>
<evidence type="ECO:0000259" key="10">
    <source>
        <dbReference type="Pfam" id="PF02974"/>
    </source>
</evidence>
<dbReference type="InterPro" id="IPR010571">
    <property type="entry name" value="OM_lipoprot_Omp19_bac"/>
</dbReference>
<name>A0A8J3DI80_9HYPH</name>
<protein>
    <submittedName>
        <fullName evidence="11">Outer membrane lipoprotein omp19</fullName>
    </submittedName>
</protein>
<gene>
    <name evidence="11" type="ORF">GCM10010136_23180</name>
</gene>
<dbReference type="GO" id="GO:0009279">
    <property type="term" value="C:cell outer membrane"/>
    <property type="evidence" value="ECO:0007669"/>
    <property type="project" value="UniProtKB-SubCell"/>
</dbReference>
<sequence length="182" mass="18512">MKTPHKILALLAVASSMAIAGCQSDRFSNEPAARPQPLPAAPAGSVQGNALPPPSMPAPTNPQQFPQAPGQQQASLGTPDQTPMADPNAPDLTPASVAGVWSANLAGQSCRIATPQTRFGSGYRAGPLRCPAPVDGVKSWSVSGKQLTLHDANGGTLANLSATGNGRFDGQTQTGVPISLSR</sequence>
<dbReference type="InterPro" id="IPR021140">
    <property type="entry name" value="Inh/Omp19"/>
</dbReference>
<dbReference type="SUPFAM" id="SSF50882">
    <property type="entry name" value="beta-Barrel protease inhibitors"/>
    <property type="match status" value="1"/>
</dbReference>
<feature type="domain" description="Alkaline proteinase inhibitor/ Outer membrane lipoprotein Omp19" evidence="10">
    <location>
        <begin position="92"/>
        <end position="182"/>
    </location>
</feature>
<comment type="caution">
    <text evidence="11">The sequence shown here is derived from an EMBL/GenBank/DDBJ whole genome shotgun (WGS) entry which is preliminary data.</text>
</comment>
<keyword evidence="4" id="KW-0472">Membrane</keyword>
<dbReference type="RefSeq" id="WP_189490265.1">
    <property type="nucleotide sequence ID" value="NZ_BMZO01000007.1"/>
</dbReference>
<evidence type="ECO:0000256" key="5">
    <source>
        <dbReference type="ARBA" id="ARBA00023139"/>
    </source>
</evidence>
<evidence type="ECO:0000256" key="1">
    <source>
        <dbReference type="ARBA" id="ARBA00004459"/>
    </source>
</evidence>
<dbReference type="GO" id="GO:0004866">
    <property type="term" value="F:endopeptidase inhibitor activity"/>
    <property type="evidence" value="ECO:0007669"/>
    <property type="project" value="InterPro"/>
</dbReference>
<evidence type="ECO:0000256" key="2">
    <source>
        <dbReference type="ARBA" id="ARBA00007138"/>
    </source>
</evidence>
<dbReference type="PROSITE" id="PS51257">
    <property type="entry name" value="PROKAR_LIPOPROTEIN"/>
    <property type="match status" value="1"/>
</dbReference>
<proteinExistence type="inferred from homology"/>
<keyword evidence="6" id="KW-0998">Cell outer membrane</keyword>
<feature type="compositionally biased region" description="Low complexity" evidence="8">
    <location>
        <begin position="62"/>
        <end position="74"/>
    </location>
</feature>
<keyword evidence="3 9" id="KW-0732">Signal</keyword>
<keyword evidence="12" id="KW-1185">Reference proteome</keyword>
<evidence type="ECO:0000256" key="4">
    <source>
        <dbReference type="ARBA" id="ARBA00023136"/>
    </source>
</evidence>
<comment type="similarity">
    <text evidence="2">Belongs to the rhizobiaceae omp19 lipoprotein family.</text>
</comment>
<evidence type="ECO:0000256" key="9">
    <source>
        <dbReference type="SAM" id="SignalP"/>
    </source>
</evidence>
<dbReference type="Pfam" id="PF02974">
    <property type="entry name" value="Inh"/>
    <property type="match status" value="1"/>
</dbReference>
<organism evidence="11 12">
    <name type="scientific">Limoniibacter endophyticus</name>
    <dbReference type="NCBI Taxonomy" id="1565040"/>
    <lineage>
        <taxon>Bacteria</taxon>
        <taxon>Pseudomonadati</taxon>
        <taxon>Pseudomonadota</taxon>
        <taxon>Alphaproteobacteria</taxon>
        <taxon>Hyphomicrobiales</taxon>
        <taxon>Bartonellaceae</taxon>
        <taxon>Limoniibacter</taxon>
    </lineage>
</organism>
<evidence type="ECO:0000256" key="8">
    <source>
        <dbReference type="SAM" id="MobiDB-lite"/>
    </source>
</evidence>
<evidence type="ECO:0000256" key="7">
    <source>
        <dbReference type="ARBA" id="ARBA00023288"/>
    </source>
</evidence>
<feature type="signal peptide" evidence="9">
    <location>
        <begin position="1"/>
        <end position="20"/>
    </location>
</feature>